<accession>A0ABS2TXA1</accession>
<keyword evidence="2" id="KW-1185">Reference proteome</keyword>
<protein>
    <submittedName>
        <fullName evidence="1">Uncharacterized protein</fullName>
    </submittedName>
</protein>
<reference evidence="1 2" key="1">
    <citation type="submission" date="2021-01" db="EMBL/GenBank/DDBJ databases">
        <title>Streptomyces acididurans sp. nov., isolated from a peat swamp forest soil.</title>
        <authorList>
            <person name="Chantavorakit T."/>
            <person name="Duangmal K."/>
        </authorList>
    </citation>
    <scope>NUCLEOTIDE SEQUENCE [LARGE SCALE GENOMIC DNA]</scope>
    <source>
        <strain evidence="1 2">KK5PA1</strain>
    </source>
</reference>
<name>A0ABS2TXA1_9ACTN</name>
<evidence type="ECO:0000313" key="2">
    <source>
        <dbReference type="Proteomes" id="UP000749040"/>
    </source>
</evidence>
<proteinExistence type="predicted"/>
<dbReference type="RefSeq" id="WP_205359843.1">
    <property type="nucleotide sequence ID" value="NZ_JADKYB010000015.1"/>
</dbReference>
<organism evidence="1 2">
    <name type="scientific">Actinacidiphila acididurans</name>
    <dbReference type="NCBI Taxonomy" id="2784346"/>
    <lineage>
        <taxon>Bacteria</taxon>
        <taxon>Bacillati</taxon>
        <taxon>Actinomycetota</taxon>
        <taxon>Actinomycetes</taxon>
        <taxon>Kitasatosporales</taxon>
        <taxon>Streptomycetaceae</taxon>
        <taxon>Actinacidiphila</taxon>
    </lineage>
</organism>
<dbReference type="EMBL" id="JADKYB010000015">
    <property type="protein sequence ID" value="MBM9507974.1"/>
    <property type="molecule type" value="Genomic_DNA"/>
</dbReference>
<comment type="caution">
    <text evidence="1">The sequence shown here is derived from an EMBL/GenBank/DDBJ whole genome shotgun (WGS) entry which is preliminary data.</text>
</comment>
<evidence type="ECO:0000313" key="1">
    <source>
        <dbReference type="EMBL" id="MBM9507974.1"/>
    </source>
</evidence>
<gene>
    <name evidence="1" type="ORF">ITX44_26175</name>
</gene>
<sequence>MATGLCIAAAAITAAEIERLDNLPDAANETVDADGCQFKAGHTGRHAWLAQVQDGGENTTGWWVMWDAPAGTDPSTYEIVSAPFCEEPDPDGIWTCEHPAAHEGPHRFD</sequence>
<dbReference type="Proteomes" id="UP000749040">
    <property type="component" value="Unassembled WGS sequence"/>
</dbReference>